<evidence type="ECO:0000256" key="1">
    <source>
        <dbReference type="SAM" id="SignalP"/>
    </source>
</evidence>
<organism evidence="2 3">
    <name type="scientific">Emergomyces africanus</name>
    <dbReference type="NCBI Taxonomy" id="1955775"/>
    <lineage>
        <taxon>Eukaryota</taxon>
        <taxon>Fungi</taxon>
        <taxon>Dikarya</taxon>
        <taxon>Ascomycota</taxon>
        <taxon>Pezizomycotina</taxon>
        <taxon>Eurotiomycetes</taxon>
        <taxon>Eurotiomycetidae</taxon>
        <taxon>Onygenales</taxon>
        <taxon>Ajellomycetaceae</taxon>
        <taxon>Emergomyces</taxon>
    </lineage>
</organism>
<evidence type="ECO:0000313" key="3">
    <source>
        <dbReference type="Proteomes" id="UP000091918"/>
    </source>
</evidence>
<evidence type="ECO:0000313" key="2">
    <source>
        <dbReference type="EMBL" id="OAX83947.1"/>
    </source>
</evidence>
<sequence>MKYFGNLLAAALLAVYTSPVTAERQFVKLPLQDPQDWLAGRVLQGFELRIRDVPYHLYTEESWQEEMKKECRDRSRGLCQSILTYVEVEVMNTG</sequence>
<dbReference type="OrthoDB" id="4175349at2759"/>
<protein>
    <submittedName>
        <fullName evidence="2">Uncharacterized protein</fullName>
    </submittedName>
</protein>
<reference evidence="2 3" key="1">
    <citation type="submission" date="2015-07" db="EMBL/GenBank/DDBJ databases">
        <title>Emmonsia species relationships and genome sequence.</title>
        <authorList>
            <person name="Cuomo C.A."/>
            <person name="Schwartz I.S."/>
            <person name="Kenyon C."/>
            <person name="de Hoog G.S."/>
            <person name="Govender N.P."/>
            <person name="Botha A."/>
            <person name="Moreno L."/>
            <person name="de Vries M."/>
            <person name="Munoz J.F."/>
            <person name="Stielow J.B."/>
        </authorList>
    </citation>
    <scope>NUCLEOTIDE SEQUENCE [LARGE SCALE GENOMIC DNA]</scope>
    <source>
        <strain evidence="2 3">CBS 136260</strain>
    </source>
</reference>
<keyword evidence="1" id="KW-0732">Signal</keyword>
<dbReference type="EMBL" id="LGUA01000120">
    <property type="protein sequence ID" value="OAX83947.1"/>
    <property type="molecule type" value="Genomic_DNA"/>
</dbReference>
<proteinExistence type="predicted"/>
<keyword evidence="3" id="KW-1185">Reference proteome</keyword>
<comment type="caution">
    <text evidence="2">The sequence shown here is derived from an EMBL/GenBank/DDBJ whole genome shotgun (WGS) entry which is preliminary data.</text>
</comment>
<accession>A0A1B7P4Z9</accession>
<name>A0A1B7P4Z9_9EURO</name>
<feature type="signal peptide" evidence="1">
    <location>
        <begin position="1"/>
        <end position="22"/>
    </location>
</feature>
<gene>
    <name evidence="2" type="ORF">ACJ72_01688</name>
</gene>
<dbReference type="AlphaFoldDB" id="A0A1B7P4Z9"/>
<feature type="chain" id="PRO_5008598433" evidence="1">
    <location>
        <begin position="23"/>
        <end position="94"/>
    </location>
</feature>
<dbReference type="Proteomes" id="UP000091918">
    <property type="component" value="Unassembled WGS sequence"/>
</dbReference>